<dbReference type="EMBL" id="CAJJDN010000042">
    <property type="protein sequence ID" value="CAD8081452.1"/>
    <property type="molecule type" value="Genomic_DNA"/>
</dbReference>
<evidence type="ECO:0000313" key="2">
    <source>
        <dbReference type="EMBL" id="CAD8081452.1"/>
    </source>
</evidence>
<feature type="coiled-coil region" evidence="1">
    <location>
        <begin position="276"/>
        <end position="313"/>
    </location>
</feature>
<keyword evidence="1" id="KW-0175">Coiled coil</keyword>
<dbReference type="OrthoDB" id="311512at2759"/>
<reference evidence="2" key="1">
    <citation type="submission" date="2021-01" db="EMBL/GenBank/DDBJ databases">
        <authorList>
            <consortium name="Genoscope - CEA"/>
            <person name="William W."/>
        </authorList>
    </citation>
    <scope>NUCLEOTIDE SEQUENCE</scope>
</reference>
<dbReference type="Proteomes" id="UP000692954">
    <property type="component" value="Unassembled WGS sequence"/>
</dbReference>
<gene>
    <name evidence="2" type="ORF">PSON_ATCC_30995.1.T0420049</name>
</gene>
<protein>
    <submittedName>
        <fullName evidence="2">Uncharacterized protein</fullName>
    </submittedName>
</protein>
<comment type="caution">
    <text evidence="2">The sequence shown here is derived from an EMBL/GenBank/DDBJ whole genome shotgun (WGS) entry which is preliminary data.</text>
</comment>
<evidence type="ECO:0000313" key="3">
    <source>
        <dbReference type="Proteomes" id="UP000692954"/>
    </source>
</evidence>
<keyword evidence="3" id="KW-1185">Reference proteome</keyword>
<evidence type="ECO:0000256" key="1">
    <source>
        <dbReference type="SAM" id="Coils"/>
    </source>
</evidence>
<organism evidence="2 3">
    <name type="scientific">Paramecium sonneborni</name>
    <dbReference type="NCBI Taxonomy" id="65129"/>
    <lineage>
        <taxon>Eukaryota</taxon>
        <taxon>Sar</taxon>
        <taxon>Alveolata</taxon>
        <taxon>Ciliophora</taxon>
        <taxon>Intramacronucleata</taxon>
        <taxon>Oligohymenophorea</taxon>
        <taxon>Peniculida</taxon>
        <taxon>Parameciidae</taxon>
        <taxon>Paramecium</taxon>
    </lineage>
</organism>
<dbReference type="AlphaFoldDB" id="A0A8S1MQ36"/>
<sequence length="354" mass="40277">MFTNTLGTQNALLQQQQQQGLAGQSSLVFGNNAVSNTIFGQTQQLNAPIGQIQNQGIHGQQLNQLGQPQIYGGQIQQTTNLTQQPLGQQMGFLGQQTAQLGQTQQTGFLGQQPNLQGGQIQQMQQQSLLQSQQPQQQQQSSQQQQQTKQYTIQQIKNETQKHIDNLTKTILNKEKIEKNQKNLQLIEKNSLRNIQQQQQQQPQVNQSIGYGIVQQQVIKPIQKADPRNHTAKVEKYYSEWNKGIQRIVQKQGETINQLNELNSLLSQQDTFYEIDEESLIDSIKQLGKELNQLEQKIIDIAKLQENILGLEKEESEWDQIVNNLSECLTLLDIQTKEVEDQLNQAETHPKVVNK</sequence>
<proteinExistence type="predicted"/>
<name>A0A8S1MQ36_9CILI</name>
<accession>A0A8S1MQ36</accession>